<dbReference type="InterPro" id="IPR003593">
    <property type="entry name" value="AAA+_ATPase"/>
</dbReference>
<dbReference type="InterPro" id="IPR011129">
    <property type="entry name" value="CSD"/>
</dbReference>
<comment type="caution">
    <text evidence="9">Lacks conserved residue(s) required for the propagation of feature annotation.</text>
</comment>
<keyword evidence="1 9" id="KW-0806">Transcription termination</keyword>
<feature type="binding site" evidence="9">
    <location>
        <position position="278"/>
    </location>
    <ligand>
        <name>ATP</name>
        <dbReference type="ChEBI" id="CHEBI:30616"/>
    </ligand>
</feature>
<evidence type="ECO:0000313" key="14">
    <source>
        <dbReference type="EMBL" id="PMP82895.1"/>
    </source>
</evidence>
<evidence type="ECO:0000256" key="8">
    <source>
        <dbReference type="ARBA" id="ARBA00023163"/>
    </source>
</evidence>
<dbReference type="GO" id="GO:0003723">
    <property type="term" value="F:RNA binding"/>
    <property type="evidence" value="ECO:0007669"/>
    <property type="project" value="UniProtKB-UniRule"/>
</dbReference>
<dbReference type="SMART" id="SM00382">
    <property type="entry name" value="AAA"/>
    <property type="match status" value="1"/>
</dbReference>
<dbReference type="SMART" id="SM00357">
    <property type="entry name" value="CSP"/>
    <property type="match status" value="1"/>
</dbReference>
<evidence type="ECO:0000256" key="4">
    <source>
        <dbReference type="ARBA" id="ARBA00022806"/>
    </source>
</evidence>
<evidence type="ECO:0000256" key="5">
    <source>
        <dbReference type="ARBA" id="ARBA00022840"/>
    </source>
</evidence>
<comment type="caution">
    <text evidence="14">The sequence shown here is derived from an EMBL/GenBank/DDBJ whole genome shotgun (WGS) entry which is preliminary data.</text>
</comment>
<comment type="similarity">
    <text evidence="9 11">Belongs to the Rho family.</text>
</comment>
<keyword evidence="7 9" id="KW-0805">Transcription regulation</keyword>
<dbReference type="InterPro" id="IPR041703">
    <property type="entry name" value="Rho_factor_ATP-bd"/>
</dbReference>
<dbReference type="Gene3D" id="2.40.50.140">
    <property type="entry name" value="Nucleic acid-binding proteins"/>
    <property type="match status" value="1"/>
</dbReference>
<feature type="compositionally biased region" description="Basic and acidic residues" evidence="12">
    <location>
        <begin position="79"/>
        <end position="96"/>
    </location>
</feature>
<dbReference type="NCBIfam" id="TIGR00767">
    <property type="entry name" value="rho"/>
    <property type="match status" value="1"/>
</dbReference>
<evidence type="ECO:0000259" key="13">
    <source>
        <dbReference type="PROSITE" id="PS51856"/>
    </source>
</evidence>
<dbReference type="GO" id="GO:0016787">
    <property type="term" value="F:hydrolase activity"/>
    <property type="evidence" value="ECO:0007669"/>
    <property type="project" value="UniProtKB-KW"/>
</dbReference>
<dbReference type="RefSeq" id="WP_416084642.1">
    <property type="nucleotide sequence ID" value="NZ_JBNARP010000007.1"/>
</dbReference>
<keyword evidence="4 9" id="KW-0347">Helicase</keyword>
<keyword evidence="8 9" id="KW-0804">Transcription</keyword>
<accession>A0A2J6X7B6</accession>
<evidence type="ECO:0000256" key="1">
    <source>
        <dbReference type="ARBA" id="ARBA00022472"/>
    </source>
</evidence>
<dbReference type="SUPFAM" id="SSF52540">
    <property type="entry name" value="P-loop containing nucleoside triphosphate hydrolases"/>
    <property type="match status" value="1"/>
</dbReference>
<comment type="function">
    <text evidence="9">Facilitates transcription termination by a mechanism that involves Rho binding to the nascent RNA, activation of Rho's RNA-dependent ATPase activity, and release of the mRNA from the DNA template.</text>
</comment>
<dbReference type="Gene3D" id="3.40.50.300">
    <property type="entry name" value="P-loop containing nucleotide triphosphate hydrolases"/>
    <property type="match status" value="1"/>
</dbReference>
<gene>
    <name evidence="9" type="primary">rho</name>
    <name evidence="14" type="ORF">C0175_02765</name>
</gene>
<keyword evidence="6 9" id="KW-0694">RNA-binding</keyword>
<name>A0A2J6X7B6_9BACT</name>
<evidence type="ECO:0000256" key="7">
    <source>
        <dbReference type="ARBA" id="ARBA00023015"/>
    </source>
</evidence>
<evidence type="ECO:0000256" key="11">
    <source>
        <dbReference type="PROSITE-ProRule" id="PRU01203"/>
    </source>
</evidence>
<evidence type="ECO:0000256" key="2">
    <source>
        <dbReference type="ARBA" id="ARBA00022741"/>
    </source>
</evidence>
<keyword evidence="5 9" id="KW-0067">ATP-binding</keyword>
<dbReference type="GO" id="GO:0004386">
    <property type="term" value="F:helicase activity"/>
    <property type="evidence" value="ECO:0007669"/>
    <property type="project" value="UniProtKB-UniRule"/>
</dbReference>
<dbReference type="PANTHER" id="PTHR46425:SF1">
    <property type="entry name" value="TRANSCRIPTION TERMINATION FACTOR RHO"/>
    <property type="match status" value="1"/>
</dbReference>
<dbReference type="GO" id="GO:0005829">
    <property type="term" value="C:cytosol"/>
    <property type="evidence" value="ECO:0007669"/>
    <property type="project" value="UniProtKB-ARBA"/>
</dbReference>
<dbReference type="AlphaFoldDB" id="A0A2J6X7B6"/>
<dbReference type="InterPro" id="IPR012340">
    <property type="entry name" value="NA-bd_OB-fold"/>
</dbReference>
<feature type="binding site" evidence="9">
    <location>
        <begin position="247"/>
        <end position="252"/>
    </location>
    <ligand>
        <name>ATP</name>
        <dbReference type="ChEBI" id="CHEBI:30616"/>
    </ligand>
</feature>
<dbReference type="InterPro" id="IPR011113">
    <property type="entry name" value="Rho_RNA-bd"/>
</dbReference>
<comment type="subunit">
    <text evidence="9">Homohexamer. The homohexamer assembles into an open ring structure.</text>
</comment>
<dbReference type="InterPro" id="IPR000194">
    <property type="entry name" value="ATPase_F1/V1/A1_a/bsu_nucl-bd"/>
</dbReference>
<dbReference type="SUPFAM" id="SSF50249">
    <property type="entry name" value="Nucleic acid-binding proteins"/>
    <property type="match status" value="1"/>
</dbReference>
<dbReference type="EC" id="3.6.4.-" evidence="9 10"/>
<dbReference type="GO" id="GO:0005524">
    <property type="term" value="F:ATP binding"/>
    <property type="evidence" value="ECO:0007669"/>
    <property type="project" value="UniProtKB-UniRule"/>
</dbReference>
<dbReference type="HAMAP" id="MF_01884">
    <property type="entry name" value="Rho"/>
    <property type="match status" value="1"/>
</dbReference>
<evidence type="ECO:0000256" key="10">
    <source>
        <dbReference type="NCBIfam" id="TIGR00767"/>
    </source>
</evidence>
<evidence type="ECO:0000256" key="6">
    <source>
        <dbReference type="ARBA" id="ARBA00022884"/>
    </source>
</evidence>
<dbReference type="InterPro" id="IPR004665">
    <property type="entry name" value="Term_rho"/>
</dbReference>
<dbReference type="CDD" id="cd01128">
    <property type="entry name" value="rho_factor_C"/>
    <property type="match status" value="1"/>
</dbReference>
<dbReference type="InterPro" id="IPR011112">
    <property type="entry name" value="Rho-like_N"/>
</dbReference>
<evidence type="ECO:0000256" key="3">
    <source>
        <dbReference type="ARBA" id="ARBA00022801"/>
    </source>
</evidence>
<dbReference type="CDD" id="cd04459">
    <property type="entry name" value="Rho_CSD"/>
    <property type="match status" value="1"/>
</dbReference>
<organism evidence="14 15">
    <name type="scientific">Caldisericum exile</name>
    <dbReference type="NCBI Taxonomy" id="693075"/>
    <lineage>
        <taxon>Bacteria</taxon>
        <taxon>Pseudomonadati</taxon>
        <taxon>Caldisericota/Cryosericota group</taxon>
        <taxon>Caldisericota</taxon>
        <taxon>Caldisericia</taxon>
        <taxon>Caldisericales</taxon>
        <taxon>Caldisericaceae</taxon>
        <taxon>Caldisericum</taxon>
    </lineage>
</organism>
<feature type="region of interest" description="Disordered" evidence="12">
    <location>
        <begin position="55"/>
        <end position="99"/>
    </location>
</feature>
<dbReference type="Pfam" id="PF07497">
    <property type="entry name" value="Rho_RNA_bind"/>
    <property type="match status" value="1"/>
</dbReference>
<dbReference type="InterPro" id="IPR027417">
    <property type="entry name" value="P-loop_NTPase"/>
</dbReference>
<dbReference type="GO" id="GO:0006353">
    <property type="term" value="P:DNA-templated transcription termination"/>
    <property type="evidence" value="ECO:0007669"/>
    <property type="project" value="UniProtKB-UniRule"/>
</dbReference>
<evidence type="ECO:0000313" key="15">
    <source>
        <dbReference type="Proteomes" id="UP000236910"/>
    </source>
</evidence>
<dbReference type="EMBL" id="PNIX01000161">
    <property type="protein sequence ID" value="PMP82895.1"/>
    <property type="molecule type" value="Genomic_DNA"/>
</dbReference>
<feature type="binding site" evidence="9">
    <location>
        <begin position="235"/>
        <end position="240"/>
    </location>
    <ligand>
        <name>ATP</name>
        <dbReference type="ChEBI" id="CHEBI:30616"/>
    </ligand>
</feature>
<proteinExistence type="inferred from homology"/>
<protein>
    <recommendedName>
        <fullName evidence="9 10">Transcription termination factor Rho</fullName>
        <ecNumber evidence="9 10">3.6.4.-</ecNumber>
    </recommendedName>
    <alternativeName>
        <fullName evidence="9">ATP-dependent helicase Rho</fullName>
    </alternativeName>
</protein>
<evidence type="ECO:0000256" key="12">
    <source>
        <dbReference type="SAM" id="MobiDB-lite"/>
    </source>
</evidence>
<feature type="compositionally biased region" description="Basic and acidic residues" evidence="12">
    <location>
        <begin position="57"/>
        <end position="71"/>
    </location>
</feature>
<dbReference type="Pfam" id="PF07498">
    <property type="entry name" value="Rho_N"/>
    <property type="match status" value="1"/>
</dbReference>
<dbReference type="Pfam" id="PF00006">
    <property type="entry name" value="ATP-synt_ab"/>
    <property type="match status" value="1"/>
</dbReference>
<keyword evidence="3 9" id="KW-0378">Hydrolase</keyword>
<dbReference type="GO" id="GO:0008186">
    <property type="term" value="F:ATP-dependent activity, acting on RNA"/>
    <property type="evidence" value="ECO:0007669"/>
    <property type="project" value="UniProtKB-UniRule"/>
</dbReference>
<evidence type="ECO:0000256" key="9">
    <source>
        <dbReference type="HAMAP-Rule" id="MF_01884"/>
    </source>
</evidence>
<sequence>MDEILNLSESDLNAMTARELYKISQIVKLKNYSHYRKDELVKELYRLIQSLKQSSNNKKETLREPAKESSVKTKNTPNESHEQRTKEEKVEQKESLQDLLDTSKGTAETAYVKVENEPQLYFKGLFEAHPDGYGFLRANYFPSFTDIYVSPPLIRKFGLRTGDVVSGPVQRPQKEGERYPALVNVDTINGIKVSGYLKRPIFENLTPYYPTERVVLETPGCNIALRVIDLIAPLGKGQRGLIVSAPKAGKTTLMKEIAKSVVKNHPEIYLMILLIDERPEEVTDMKNSVAAEVVSSTFDQPPENHIRVVELALEKAKRLVEIGKDVMILLDGITRLTRAYNLLSSTSGKTLSGGLDPAAIRGPKKFLGAARSILNGGSLTILATALIDTGSKLDQVIYEEFKGTGNMEIVLDRELAEERIFPAIDIKKSGTRREELLYSEDEYKRILTLRKFISSLEPGEALERLIEMLKQTRTNEELLRSIVPDER</sequence>
<reference evidence="14 15" key="1">
    <citation type="submission" date="2018-01" db="EMBL/GenBank/DDBJ databases">
        <title>Metagenomic assembled genomes from two thermal pools in the Uzon Caldera, Kamchatka, Russia.</title>
        <authorList>
            <person name="Wilkins L."/>
            <person name="Ettinger C."/>
        </authorList>
    </citation>
    <scope>NUCLEOTIDE SEQUENCE [LARGE SCALE GENOMIC DNA]</scope>
    <source>
        <strain evidence="14">ARK-10</strain>
    </source>
</reference>
<keyword evidence="2 9" id="KW-0547">Nucleotide-binding</keyword>
<feature type="domain" description="Rho RNA-BD" evidence="13">
    <location>
        <begin position="119"/>
        <end position="192"/>
    </location>
</feature>
<dbReference type="NCBIfam" id="NF006886">
    <property type="entry name" value="PRK09376.1"/>
    <property type="match status" value="1"/>
</dbReference>
<dbReference type="PANTHER" id="PTHR46425">
    <property type="entry name" value="TRANSCRIPTION TERMINATION FACTOR RHO"/>
    <property type="match status" value="1"/>
</dbReference>
<dbReference type="Proteomes" id="UP000236910">
    <property type="component" value="Unassembled WGS sequence"/>
</dbReference>
<dbReference type="PROSITE" id="PS51856">
    <property type="entry name" value="RHO_RNA_BD"/>
    <property type="match status" value="1"/>
</dbReference>